<dbReference type="EMBL" id="MU268077">
    <property type="protein sequence ID" value="KAH7906056.1"/>
    <property type="molecule type" value="Genomic_DNA"/>
</dbReference>
<evidence type="ECO:0000313" key="2">
    <source>
        <dbReference type="Proteomes" id="UP000790377"/>
    </source>
</evidence>
<comment type="caution">
    <text evidence="1">The sequence shown here is derived from an EMBL/GenBank/DDBJ whole genome shotgun (WGS) entry which is preliminary data.</text>
</comment>
<gene>
    <name evidence="1" type="ORF">BJ138DRAFT_1117915</name>
</gene>
<reference evidence="1" key="1">
    <citation type="journal article" date="2021" name="New Phytol.">
        <title>Evolutionary innovations through gain and loss of genes in the ectomycorrhizal Boletales.</title>
        <authorList>
            <person name="Wu G."/>
            <person name="Miyauchi S."/>
            <person name="Morin E."/>
            <person name="Kuo A."/>
            <person name="Drula E."/>
            <person name="Varga T."/>
            <person name="Kohler A."/>
            <person name="Feng B."/>
            <person name="Cao Y."/>
            <person name="Lipzen A."/>
            <person name="Daum C."/>
            <person name="Hundley H."/>
            <person name="Pangilinan J."/>
            <person name="Johnson J."/>
            <person name="Barry K."/>
            <person name="LaButti K."/>
            <person name="Ng V."/>
            <person name="Ahrendt S."/>
            <person name="Min B."/>
            <person name="Choi I.G."/>
            <person name="Park H."/>
            <person name="Plett J.M."/>
            <person name="Magnuson J."/>
            <person name="Spatafora J.W."/>
            <person name="Nagy L.G."/>
            <person name="Henrissat B."/>
            <person name="Grigoriev I.V."/>
            <person name="Yang Z.L."/>
            <person name="Xu J."/>
            <person name="Martin F.M."/>
        </authorList>
    </citation>
    <scope>NUCLEOTIDE SEQUENCE</scope>
    <source>
        <strain evidence="1">ATCC 28755</strain>
    </source>
</reference>
<sequence>MGLFYAYFRNVNDDWSYRYVAVFATREVADEWWRAVSESSNSRFAGSVKRITPQLYTHDPNIYLVFTSLTTADVAPKFLGKVFFTLLPNRDAYTGFAPIPSPAMTDHVSGNIFFIRSKANPEEFWYCPPGQSGLVAGGTPVYSSTGNRTRFRIARISDSGSTPANSIMIGSDKISIELAASADLSVTTQQTAAGVSQVIVGTAGTMYFGDLKTSFRAGTGVASACYCNSGEGSCTCGSGNIVRDLIRTNDGEEWELFN</sequence>
<protein>
    <submittedName>
        <fullName evidence="1">Uncharacterized protein</fullName>
    </submittedName>
</protein>
<proteinExistence type="predicted"/>
<name>A0ACB7ZY80_9AGAM</name>
<accession>A0ACB7ZY80</accession>
<dbReference type="Proteomes" id="UP000790377">
    <property type="component" value="Unassembled WGS sequence"/>
</dbReference>
<evidence type="ECO:0000313" key="1">
    <source>
        <dbReference type="EMBL" id="KAH7906056.1"/>
    </source>
</evidence>
<keyword evidence="2" id="KW-1185">Reference proteome</keyword>
<organism evidence="1 2">
    <name type="scientific">Hygrophoropsis aurantiaca</name>
    <dbReference type="NCBI Taxonomy" id="72124"/>
    <lineage>
        <taxon>Eukaryota</taxon>
        <taxon>Fungi</taxon>
        <taxon>Dikarya</taxon>
        <taxon>Basidiomycota</taxon>
        <taxon>Agaricomycotina</taxon>
        <taxon>Agaricomycetes</taxon>
        <taxon>Agaricomycetidae</taxon>
        <taxon>Boletales</taxon>
        <taxon>Coniophorineae</taxon>
        <taxon>Hygrophoropsidaceae</taxon>
        <taxon>Hygrophoropsis</taxon>
    </lineage>
</organism>